<dbReference type="PROSITE" id="PS50011">
    <property type="entry name" value="PROTEIN_KINASE_DOM"/>
    <property type="match status" value="1"/>
</dbReference>
<reference evidence="2 3" key="1">
    <citation type="submission" date="2015-05" db="EMBL/GenBank/DDBJ databases">
        <title>Draft Genome assembly of Streptomyces showdoensis.</title>
        <authorList>
            <person name="Thapa K.K."/>
            <person name="Metsa-Ketela M."/>
        </authorList>
    </citation>
    <scope>NUCLEOTIDE SEQUENCE [LARGE SCALE GENOMIC DNA]</scope>
    <source>
        <strain evidence="2 3">ATCC 15227</strain>
    </source>
</reference>
<dbReference type="InterPro" id="IPR011009">
    <property type="entry name" value="Kinase-like_dom_sf"/>
</dbReference>
<keyword evidence="3" id="KW-1185">Reference proteome</keyword>
<dbReference type="SUPFAM" id="SSF56112">
    <property type="entry name" value="Protein kinase-like (PK-like)"/>
    <property type="match status" value="1"/>
</dbReference>
<dbReference type="OrthoDB" id="2988131at2"/>
<keyword evidence="2" id="KW-0418">Kinase</keyword>
<gene>
    <name evidence="2" type="ORF">VO63_10090</name>
</gene>
<feature type="domain" description="Protein kinase" evidence="1">
    <location>
        <begin position="1"/>
        <end position="275"/>
    </location>
</feature>
<evidence type="ECO:0000313" key="3">
    <source>
        <dbReference type="Proteomes" id="UP000265325"/>
    </source>
</evidence>
<evidence type="ECO:0000259" key="1">
    <source>
        <dbReference type="PROSITE" id="PS50011"/>
    </source>
</evidence>
<dbReference type="Proteomes" id="UP000265325">
    <property type="component" value="Unassembled WGS sequence"/>
</dbReference>
<name>A0A2P2GSV1_STREW</name>
<protein>
    <submittedName>
        <fullName evidence="2">Protein kinase</fullName>
    </submittedName>
</protein>
<organism evidence="2 3">
    <name type="scientific">Streptomyces showdoensis</name>
    <dbReference type="NCBI Taxonomy" id="68268"/>
    <lineage>
        <taxon>Bacteria</taxon>
        <taxon>Bacillati</taxon>
        <taxon>Actinomycetota</taxon>
        <taxon>Actinomycetes</taxon>
        <taxon>Kitasatosporales</taxon>
        <taxon>Streptomycetaceae</taxon>
        <taxon>Streptomyces</taxon>
    </lineage>
</organism>
<keyword evidence="2" id="KW-0808">Transferase</keyword>
<proteinExistence type="predicted"/>
<comment type="caution">
    <text evidence="2">The sequence shown here is derived from an EMBL/GenBank/DDBJ whole genome shotgun (WGS) entry which is preliminary data.</text>
</comment>
<dbReference type="EMBL" id="LAQS01000012">
    <property type="protein sequence ID" value="KKZ73949.1"/>
    <property type="molecule type" value="Genomic_DNA"/>
</dbReference>
<dbReference type="GO" id="GO:0005524">
    <property type="term" value="F:ATP binding"/>
    <property type="evidence" value="ECO:0007669"/>
    <property type="project" value="InterPro"/>
</dbReference>
<accession>A0A2P2GSV1</accession>
<dbReference type="Pfam" id="PF00069">
    <property type="entry name" value="Pkinase"/>
    <property type="match status" value="1"/>
</dbReference>
<dbReference type="PANTHER" id="PTHR44329">
    <property type="entry name" value="SERINE/THREONINE-PROTEIN KINASE TNNI3K-RELATED"/>
    <property type="match status" value="1"/>
</dbReference>
<dbReference type="AlphaFoldDB" id="A0A2P2GSV1"/>
<evidence type="ECO:0000313" key="2">
    <source>
        <dbReference type="EMBL" id="KKZ73949.1"/>
    </source>
</evidence>
<dbReference type="Gene3D" id="1.10.510.10">
    <property type="entry name" value="Transferase(Phosphotransferase) domain 1"/>
    <property type="match status" value="1"/>
</dbReference>
<dbReference type="GO" id="GO:0004674">
    <property type="term" value="F:protein serine/threonine kinase activity"/>
    <property type="evidence" value="ECO:0007669"/>
    <property type="project" value="TreeGrafter"/>
</dbReference>
<dbReference type="InterPro" id="IPR000719">
    <property type="entry name" value="Prot_kinase_dom"/>
</dbReference>
<dbReference type="InterPro" id="IPR051681">
    <property type="entry name" value="Ser/Thr_Kinases-Pseudokinases"/>
</dbReference>
<dbReference type="SMART" id="SM00220">
    <property type="entry name" value="S_TKc"/>
    <property type="match status" value="1"/>
</dbReference>
<sequence>MTTSTAPKELPRGVLEVITPTSKRPVANRRGSTVWRVETSGGPYAVKIGYPSRTHAHTALAPSREAHILRALGAGPIHDGEWAEGTWSVQPWHSGPSLYDKWAPHRAPGNKAVPSRLDALASATALANLHRSGWVHGDVQPAHLIMGSAGATLIDLGLARGGHVPARWDFPYKGCLVHYEAPEIARSVLACGTAEPTRESDVYALGASLLISATGWRHVAYADDASREEQRQAIVDKPHRPVVIAGELGRLTEAMLSYHPSDRPTADEICAALMLAM</sequence>